<gene>
    <name evidence="4" type="ORF">AYR66_07775</name>
</gene>
<keyword evidence="1 2" id="KW-0597">Phosphoprotein</keyword>
<dbReference type="Gene3D" id="3.40.50.2300">
    <property type="match status" value="1"/>
</dbReference>
<evidence type="ECO:0000256" key="1">
    <source>
        <dbReference type="ARBA" id="ARBA00022553"/>
    </source>
</evidence>
<feature type="domain" description="Response regulatory" evidence="3">
    <location>
        <begin position="17"/>
        <end position="134"/>
    </location>
</feature>
<dbReference type="AlphaFoldDB" id="A0A254TDN8"/>
<dbReference type="PANTHER" id="PTHR44591:SF3">
    <property type="entry name" value="RESPONSE REGULATORY DOMAIN-CONTAINING PROTEIN"/>
    <property type="match status" value="1"/>
</dbReference>
<sequence>MHSSPADGSASHGSTLRVLVVEDNRDLAKLFCDLLEVMGCTTEAVFTARTALDSMRGLAPDLVFCDLRLPGGRSGFDLAADMRADPALAGIRMIAVSGYADQVERERALDAGFERVFEKPVKFAQMMEVLKDLRGSG</sequence>
<proteinExistence type="predicted"/>
<reference evidence="4 5" key="1">
    <citation type="submission" date="2016-02" db="EMBL/GenBank/DDBJ databases">
        <authorList>
            <person name="Wen L."/>
            <person name="He K."/>
            <person name="Yang H."/>
        </authorList>
    </citation>
    <scope>NUCLEOTIDE SEQUENCE [LARGE SCALE GENOMIC DNA]</scope>
    <source>
        <strain evidence="4 5">TSA40</strain>
    </source>
</reference>
<dbReference type="SMART" id="SM00448">
    <property type="entry name" value="REC"/>
    <property type="match status" value="1"/>
</dbReference>
<dbReference type="PANTHER" id="PTHR44591">
    <property type="entry name" value="STRESS RESPONSE REGULATOR PROTEIN 1"/>
    <property type="match status" value="1"/>
</dbReference>
<name>A0A254TDN8_9BURK</name>
<dbReference type="SUPFAM" id="SSF52172">
    <property type="entry name" value="CheY-like"/>
    <property type="match status" value="1"/>
</dbReference>
<dbReference type="EMBL" id="LSTO01000001">
    <property type="protein sequence ID" value="OWW19422.1"/>
    <property type="molecule type" value="Genomic_DNA"/>
</dbReference>
<dbReference type="Proteomes" id="UP000197535">
    <property type="component" value="Unassembled WGS sequence"/>
</dbReference>
<dbReference type="InterPro" id="IPR050595">
    <property type="entry name" value="Bact_response_regulator"/>
</dbReference>
<dbReference type="RefSeq" id="WP_088706332.1">
    <property type="nucleotide sequence ID" value="NZ_LSTO01000001.1"/>
</dbReference>
<accession>A0A254TDN8</accession>
<evidence type="ECO:0000259" key="3">
    <source>
        <dbReference type="PROSITE" id="PS50110"/>
    </source>
</evidence>
<dbReference type="InterPro" id="IPR001789">
    <property type="entry name" value="Sig_transdc_resp-reg_receiver"/>
</dbReference>
<keyword evidence="5" id="KW-1185">Reference proteome</keyword>
<comment type="caution">
    <text evidence="4">The sequence shown here is derived from an EMBL/GenBank/DDBJ whole genome shotgun (WGS) entry which is preliminary data.</text>
</comment>
<organism evidence="4 5">
    <name type="scientific">Noviherbaspirillum denitrificans</name>
    <dbReference type="NCBI Taxonomy" id="1968433"/>
    <lineage>
        <taxon>Bacteria</taxon>
        <taxon>Pseudomonadati</taxon>
        <taxon>Pseudomonadota</taxon>
        <taxon>Betaproteobacteria</taxon>
        <taxon>Burkholderiales</taxon>
        <taxon>Oxalobacteraceae</taxon>
        <taxon>Noviherbaspirillum</taxon>
    </lineage>
</organism>
<dbReference type="PROSITE" id="PS50110">
    <property type="entry name" value="RESPONSE_REGULATORY"/>
    <property type="match status" value="1"/>
</dbReference>
<evidence type="ECO:0000313" key="4">
    <source>
        <dbReference type="EMBL" id="OWW19422.1"/>
    </source>
</evidence>
<dbReference type="InterPro" id="IPR011006">
    <property type="entry name" value="CheY-like_superfamily"/>
</dbReference>
<evidence type="ECO:0000313" key="5">
    <source>
        <dbReference type="Proteomes" id="UP000197535"/>
    </source>
</evidence>
<feature type="modified residue" description="4-aspartylphosphate" evidence="2">
    <location>
        <position position="66"/>
    </location>
</feature>
<dbReference type="Pfam" id="PF00072">
    <property type="entry name" value="Response_reg"/>
    <property type="match status" value="1"/>
</dbReference>
<dbReference type="GO" id="GO:0000160">
    <property type="term" value="P:phosphorelay signal transduction system"/>
    <property type="evidence" value="ECO:0007669"/>
    <property type="project" value="InterPro"/>
</dbReference>
<protein>
    <recommendedName>
        <fullName evidence="3">Response regulatory domain-containing protein</fullName>
    </recommendedName>
</protein>
<dbReference type="OrthoDB" id="8778114at2"/>
<evidence type="ECO:0000256" key="2">
    <source>
        <dbReference type="PROSITE-ProRule" id="PRU00169"/>
    </source>
</evidence>